<feature type="compositionally biased region" description="Polar residues" evidence="1">
    <location>
        <begin position="427"/>
        <end position="447"/>
    </location>
</feature>
<dbReference type="RefSeq" id="XP_049148083.1">
    <property type="nucleotide sequence ID" value="XM_049290938.1"/>
</dbReference>
<accession>A0A9Q8SZP5</accession>
<keyword evidence="3" id="KW-1185">Reference proteome</keyword>
<dbReference type="KEGG" id="clup:CLUP02_11973"/>
<evidence type="ECO:0000313" key="2">
    <source>
        <dbReference type="EMBL" id="UQC86472.1"/>
    </source>
</evidence>
<name>A0A9Q8SZP5_9PEZI</name>
<organism evidence="2 3">
    <name type="scientific">Colletotrichum lupini</name>
    <dbReference type="NCBI Taxonomy" id="145971"/>
    <lineage>
        <taxon>Eukaryota</taxon>
        <taxon>Fungi</taxon>
        <taxon>Dikarya</taxon>
        <taxon>Ascomycota</taxon>
        <taxon>Pezizomycotina</taxon>
        <taxon>Sordariomycetes</taxon>
        <taxon>Hypocreomycetidae</taxon>
        <taxon>Glomerellales</taxon>
        <taxon>Glomerellaceae</taxon>
        <taxon>Colletotrichum</taxon>
        <taxon>Colletotrichum acutatum species complex</taxon>
    </lineage>
</organism>
<feature type="region of interest" description="Disordered" evidence="1">
    <location>
        <begin position="404"/>
        <end position="478"/>
    </location>
</feature>
<evidence type="ECO:0000313" key="3">
    <source>
        <dbReference type="Proteomes" id="UP000830671"/>
    </source>
</evidence>
<dbReference type="EMBL" id="CP019478">
    <property type="protein sequence ID" value="UQC86472.1"/>
    <property type="molecule type" value="Genomic_DNA"/>
</dbReference>
<dbReference type="GeneID" id="73345948"/>
<reference evidence="2" key="1">
    <citation type="journal article" date="2021" name="Mol. Plant Microbe Interact.">
        <title>Complete Genome Sequence of the Plant-Pathogenic Fungus Colletotrichum lupini.</title>
        <authorList>
            <person name="Baroncelli R."/>
            <person name="Pensec F."/>
            <person name="Da Lio D."/>
            <person name="Boufleur T."/>
            <person name="Vicente I."/>
            <person name="Sarrocco S."/>
            <person name="Picot A."/>
            <person name="Baraldi E."/>
            <person name="Sukno S."/>
            <person name="Thon M."/>
            <person name="Le Floch G."/>
        </authorList>
    </citation>
    <scope>NUCLEOTIDE SEQUENCE</scope>
    <source>
        <strain evidence="2">IMI 504893</strain>
    </source>
</reference>
<gene>
    <name evidence="2" type="ORF">CLUP02_11973</name>
</gene>
<dbReference type="Proteomes" id="UP000830671">
    <property type="component" value="Chromosome 6"/>
</dbReference>
<proteinExistence type="predicted"/>
<sequence>MLLSTHAVAKLTDQTTLGLDDSRESNVSLSLRDCVMVDPCSWKPGAAPKTWRHGLFAPKNRNFEGTSDLGVLGQELCKLRLSRLTNGATPLNALDSGKQTSAACRDVIITTRRTEELAAKVTQPLTRAFGYLCYIGTACLRTTALGFTEAALYQGQHPTNPYEPTFTATHRLARAPLVWIMDGCSRIDSDFKSQSMLNTSLTGCTEYGVCCAWKPSLFCSLSGLQIVNGKPKSKSGSSQSLADAPHTASNLSTAMGTLIQTTYLVSSIPPSYSIGYGMGRGFSMTDVSGVGSHRSQSPLGFDFRIAKRSPDYEDTSIEILILQQRFRANRRKGLKKEGGFCDLMVRITGPREGSSNANQRASVSSRRLRMAVSTLLDPVLQITKSHTAPPVHLSAGGGLEHRARYHKEKPGRDWTPKKGGGVRQDRSMTSPLASSVKGSMLQGPTTNLDDRPNGAPRLNKPNGRRASTPQPSANAAPASLGWPICGTHILFLDNQEILTNRANEGSISEGSINHATSGVALNVVLVLSLRRASNLIPPRPVTCRHGESNDDDDESMAQGLSREFSWLVGPNGPWFMVNQRAMTALAKRTSFERETLRRRQVTAGLSVPKEGPPSPALPLLYPASLIEAPAISVRHYRGAPRGGTRPTPLRTIQRPRLHTTYHRHWQCRHHNLPSSGRQCEYPPVGRIKATTYIHDLPLPGAVQRRHRDNLSLLSPSSSLASHTCAFWSNLFGTCHRDPAFCLQTTGFPSNGICPTGSRVAVSCYIPLMPAAVGHQHAAAVAATSVGRCHASSSKKVYEFFFPRLQQPSLMLCNLETALCQKDPQRPLSPAPAAAAAHLRFT</sequence>
<protein>
    <submittedName>
        <fullName evidence="2">Uncharacterized protein</fullName>
    </submittedName>
</protein>
<dbReference type="AlphaFoldDB" id="A0A9Q8SZP5"/>
<evidence type="ECO:0000256" key="1">
    <source>
        <dbReference type="SAM" id="MobiDB-lite"/>
    </source>
</evidence>